<gene>
    <name evidence="1" type="ORF">IQ266_06525</name>
</gene>
<reference evidence="1" key="1">
    <citation type="submission" date="2020-10" db="EMBL/GenBank/DDBJ databases">
        <authorList>
            <person name="Castelo-Branco R."/>
            <person name="Eusebio N."/>
            <person name="Adriana R."/>
            <person name="Vieira A."/>
            <person name="Brugerolle De Fraissinette N."/>
            <person name="Rezende De Castro R."/>
            <person name="Schneider M.P."/>
            <person name="Vasconcelos V."/>
            <person name="Leao P.N."/>
        </authorList>
    </citation>
    <scope>NUCLEOTIDE SEQUENCE</scope>
    <source>
        <strain evidence="1">LEGE 11480</strain>
    </source>
</reference>
<dbReference type="Proteomes" id="UP000625316">
    <property type="component" value="Unassembled WGS sequence"/>
</dbReference>
<keyword evidence="2" id="KW-1185">Reference proteome</keyword>
<sequence length="192" mass="21386">MNGNYQQVRAFYQHQLLLSDYEIGGLSKGFADSRIARIELGRLGNSGLFDSVEMELIVVDVPSPVRKAFDRHAWLSKYCLSNVCLFRVPVAGQVTYALTALGYVSDGWDGFCQLLEIFDHTGVFVGATKAEADNFTWLTVPFNGDAFPGSPDVHWTPTATVDENALWSVEKAMRIEDQGKMARLKFPWADIA</sequence>
<name>A0A928Z2U7_9CYAN</name>
<proteinExistence type="predicted"/>
<dbReference type="AlphaFoldDB" id="A0A928Z2U7"/>
<accession>A0A928Z2U7</accession>
<organism evidence="1 2">
    <name type="scientific">Romeriopsis navalis LEGE 11480</name>
    <dbReference type="NCBI Taxonomy" id="2777977"/>
    <lineage>
        <taxon>Bacteria</taxon>
        <taxon>Bacillati</taxon>
        <taxon>Cyanobacteriota</taxon>
        <taxon>Cyanophyceae</taxon>
        <taxon>Leptolyngbyales</taxon>
        <taxon>Leptolyngbyaceae</taxon>
        <taxon>Romeriopsis</taxon>
        <taxon>Romeriopsis navalis</taxon>
    </lineage>
</organism>
<evidence type="ECO:0000313" key="2">
    <source>
        <dbReference type="Proteomes" id="UP000625316"/>
    </source>
</evidence>
<dbReference type="RefSeq" id="WP_264324236.1">
    <property type="nucleotide sequence ID" value="NZ_JADEXQ010000016.1"/>
</dbReference>
<dbReference type="EMBL" id="JADEXQ010000016">
    <property type="protein sequence ID" value="MBE9029417.1"/>
    <property type="molecule type" value="Genomic_DNA"/>
</dbReference>
<protein>
    <submittedName>
        <fullName evidence="1">Uncharacterized protein</fullName>
    </submittedName>
</protein>
<comment type="caution">
    <text evidence="1">The sequence shown here is derived from an EMBL/GenBank/DDBJ whole genome shotgun (WGS) entry which is preliminary data.</text>
</comment>
<evidence type="ECO:0000313" key="1">
    <source>
        <dbReference type="EMBL" id="MBE9029417.1"/>
    </source>
</evidence>